<dbReference type="InterPro" id="IPR000408">
    <property type="entry name" value="Reg_chr_condens"/>
</dbReference>
<protein>
    <submittedName>
        <fullName evidence="2">RCC1/BLIP-II</fullName>
    </submittedName>
</protein>
<dbReference type="SUPFAM" id="SSF50985">
    <property type="entry name" value="RCC1/BLIP-II"/>
    <property type="match status" value="1"/>
</dbReference>
<dbReference type="InterPro" id="IPR051553">
    <property type="entry name" value="Ran_GTPase-activating"/>
</dbReference>
<feature type="repeat" description="RCC1" evidence="1">
    <location>
        <begin position="118"/>
        <end position="170"/>
    </location>
</feature>
<feature type="repeat" description="RCC1" evidence="1">
    <location>
        <begin position="7"/>
        <end position="62"/>
    </location>
</feature>
<sequence>MSRSRYTHIWALGSNSDGQLGIGQREEKIFTPQSVGGIDLDPDDGVCAIRGGGGHTLLVTKKGDVYSTATGSMKGLRKGDPLRASSHLLRFEKLRENICFCAATLSASAFVINAHEGARVITLGRGPRGELGRGTTTEIFSADPIPKFTPSCAAIDFAAGTRHMVVVLANGELWGWGQASHSELGLSQPNKVVDTPTHIPLPFKAVRAVCGKDFTYVVGEPNSGDHAMLTTNDRNRLLSDMPQRCSGWQDIGATWNAVFVLDTEGRVHCWGKVQGLKPAPGLPRLEKMAVGSEHIVCLTSGETSEDRKVVSWGWAEHGNCGNTDEKWVKDSWIEITIAEMAKGEVQGIFAGWATTFVVASVENVRADN</sequence>
<comment type="caution">
    <text evidence="2">The sequence shown here is derived from an EMBL/GenBank/DDBJ whole genome shotgun (WGS) entry which is preliminary data.</text>
</comment>
<reference evidence="2" key="1">
    <citation type="journal article" date="2020" name="Stud. Mycol.">
        <title>101 Dothideomycetes genomes: a test case for predicting lifestyles and emergence of pathogens.</title>
        <authorList>
            <person name="Haridas S."/>
            <person name="Albert R."/>
            <person name="Binder M."/>
            <person name="Bloem J."/>
            <person name="Labutti K."/>
            <person name="Salamov A."/>
            <person name="Andreopoulos B."/>
            <person name="Baker S."/>
            <person name="Barry K."/>
            <person name="Bills G."/>
            <person name="Bluhm B."/>
            <person name="Cannon C."/>
            <person name="Castanera R."/>
            <person name="Culley D."/>
            <person name="Daum C."/>
            <person name="Ezra D."/>
            <person name="Gonzalez J."/>
            <person name="Henrissat B."/>
            <person name="Kuo A."/>
            <person name="Liang C."/>
            <person name="Lipzen A."/>
            <person name="Lutzoni F."/>
            <person name="Magnuson J."/>
            <person name="Mondo S."/>
            <person name="Nolan M."/>
            <person name="Ohm R."/>
            <person name="Pangilinan J."/>
            <person name="Park H.-J."/>
            <person name="Ramirez L."/>
            <person name="Alfaro M."/>
            <person name="Sun H."/>
            <person name="Tritt A."/>
            <person name="Yoshinaga Y."/>
            <person name="Zwiers L.-H."/>
            <person name="Turgeon B."/>
            <person name="Goodwin S."/>
            <person name="Spatafora J."/>
            <person name="Crous P."/>
            <person name="Grigoriev I."/>
        </authorList>
    </citation>
    <scope>NUCLEOTIDE SEQUENCE</scope>
    <source>
        <strain evidence="2">ATCC 74209</strain>
    </source>
</reference>
<dbReference type="EMBL" id="ML994160">
    <property type="protein sequence ID" value="KAF2198228.1"/>
    <property type="molecule type" value="Genomic_DNA"/>
</dbReference>
<accession>A0A9P4JF20</accession>
<gene>
    <name evidence="2" type="ORF">GQ43DRAFT_401365</name>
</gene>
<dbReference type="PANTHER" id="PTHR45982:SF1">
    <property type="entry name" value="REGULATOR OF CHROMOSOME CONDENSATION"/>
    <property type="match status" value="1"/>
</dbReference>
<dbReference type="PROSITE" id="PS50012">
    <property type="entry name" value="RCC1_3"/>
    <property type="match status" value="3"/>
</dbReference>
<organism evidence="2 3">
    <name type="scientific">Delitschia confertaspora ATCC 74209</name>
    <dbReference type="NCBI Taxonomy" id="1513339"/>
    <lineage>
        <taxon>Eukaryota</taxon>
        <taxon>Fungi</taxon>
        <taxon>Dikarya</taxon>
        <taxon>Ascomycota</taxon>
        <taxon>Pezizomycotina</taxon>
        <taxon>Dothideomycetes</taxon>
        <taxon>Pleosporomycetidae</taxon>
        <taxon>Pleosporales</taxon>
        <taxon>Delitschiaceae</taxon>
        <taxon>Delitschia</taxon>
    </lineage>
</organism>
<keyword evidence="3" id="KW-1185">Reference proteome</keyword>
<dbReference type="AlphaFoldDB" id="A0A9P4JF20"/>
<dbReference type="PRINTS" id="PR00633">
    <property type="entry name" value="RCCNDNSATION"/>
</dbReference>
<dbReference type="OrthoDB" id="5370059at2759"/>
<dbReference type="PANTHER" id="PTHR45982">
    <property type="entry name" value="REGULATOR OF CHROMOSOME CONDENSATION"/>
    <property type="match status" value="1"/>
</dbReference>
<dbReference type="Pfam" id="PF00415">
    <property type="entry name" value="RCC1"/>
    <property type="match status" value="2"/>
</dbReference>
<evidence type="ECO:0000313" key="2">
    <source>
        <dbReference type="EMBL" id="KAF2198228.1"/>
    </source>
</evidence>
<evidence type="ECO:0000256" key="1">
    <source>
        <dbReference type="PROSITE-ProRule" id="PRU00235"/>
    </source>
</evidence>
<dbReference type="Proteomes" id="UP000799536">
    <property type="component" value="Unassembled WGS sequence"/>
</dbReference>
<dbReference type="Gene3D" id="2.130.10.30">
    <property type="entry name" value="Regulator of chromosome condensation 1/beta-lactamase-inhibitor protein II"/>
    <property type="match status" value="2"/>
</dbReference>
<dbReference type="InterPro" id="IPR009091">
    <property type="entry name" value="RCC1/BLIP-II"/>
</dbReference>
<name>A0A9P4JF20_9PLEO</name>
<evidence type="ECO:0000313" key="3">
    <source>
        <dbReference type="Proteomes" id="UP000799536"/>
    </source>
</evidence>
<proteinExistence type="predicted"/>
<feature type="repeat" description="RCC1" evidence="1">
    <location>
        <begin position="171"/>
        <end position="221"/>
    </location>
</feature>